<reference evidence="2 3" key="1">
    <citation type="journal article" date="2012" name="Plant Cell">
        <title>Genome comparison of barley and maize smut fungi reveals targeted loss of RNA silencing components and species-specific presence of transposable elements.</title>
        <authorList>
            <person name="Laurie J.D."/>
            <person name="Ali S."/>
            <person name="Linning R."/>
            <person name="Mannhaupt G."/>
            <person name="Wong P."/>
            <person name="Gueldener U."/>
            <person name="Muensterkoetter M."/>
            <person name="Moore R."/>
            <person name="Kahmann R."/>
            <person name="Bakkeren G."/>
            <person name="Schirawski J."/>
        </authorList>
    </citation>
    <scope>NUCLEOTIDE SEQUENCE [LARGE SCALE GENOMIC DNA]</scope>
    <source>
        <strain evidence="3">Uh4875-4</strain>
    </source>
</reference>
<evidence type="ECO:0000313" key="3">
    <source>
        <dbReference type="Proteomes" id="UP000006174"/>
    </source>
</evidence>
<feature type="compositionally biased region" description="Polar residues" evidence="1">
    <location>
        <begin position="86"/>
        <end position="102"/>
    </location>
</feature>
<feature type="region of interest" description="Disordered" evidence="1">
    <location>
        <begin position="1"/>
        <end position="20"/>
    </location>
</feature>
<feature type="compositionally biased region" description="Basic and acidic residues" evidence="1">
    <location>
        <begin position="546"/>
        <end position="555"/>
    </location>
</feature>
<dbReference type="Proteomes" id="UP000006174">
    <property type="component" value="Unassembled WGS sequence"/>
</dbReference>
<dbReference type="HOGENOM" id="CLU_037983_0_0_1"/>
<feature type="compositionally biased region" description="Low complexity" evidence="1">
    <location>
        <begin position="556"/>
        <end position="582"/>
    </location>
</feature>
<dbReference type="eggNOG" id="ENOG502SC47">
    <property type="taxonomic scope" value="Eukaryota"/>
</dbReference>
<feature type="compositionally biased region" description="Low complexity" evidence="1">
    <location>
        <begin position="355"/>
        <end position="385"/>
    </location>
</feature>
<feature type="region of interest" description="Disordered" evidence="1">
    <location>
        <begin position="521"/>
        <end position="590"/>
    </location>
</feature>
<dbReference type="Gene3D" id="3.40.50.1010">
    <property type="entry name" value="5'-nuclease"/>
    <property type="match status" value="1"/>
</dbReference>
<name>I2G323_USTHO</name>
<organism evidence="2 3">
    <name type="scientific">Ustilago hordei</name>
    <name type="common">Barley covered smut fungus</name>
    <dbReference type="NCBI Taxonomy" id="120017"/>
    <lineage>
        <taxon>Eukaryota</taxon>
        <taxon>Fungi</taxon>
        <taxon>Dikarya</taxon>
        <taxon>Basidiomycota</taxon>
        <taxon>Ustilaginomycotina</taxon>
        <taxon>Ustilaginomycetes</taxon>
        <taxon>Ustilaginales</taxon>
        <taxon>Ustilaginaceae</taxon>
        <taxon>Ustilago</taxon>
    </lineage>
</organism>
<protein>
    <recommendedName>
        <fullName evidence="4">PIN domain-containing protein</fullName>
    </recommendedName>
</protein>
<accession>I2G323</accession>
<evidence type="ECO:0008006" key="4">
    <source>
        <dbReference type="Google" id="ProtNLM"/>
    </source>
</evidence>
<dbReference type="OMA" id="CLYCHQT"/>
<gene>
    <name evidence="2" type="ORF">UHOR_02403</name>
</gene>
<dbReference type="AlphaFoldDB" id="I2G323"/>
<feature type="region of interest" description="Disordered" evidence="1">
    <location>
        <begin position="47"/>
        <end position="102"/>
    </location>
</feature>
<keyword evidence="3" id="KW-1185">Reference proteome</keyword>
<feature type="region of interest" description="Disordered" evidence="1">
    <location>
        <begin position="349"/>
        <end position="428"/>
    </location>
</feature>
<feature type="compositionally biased region" description="Polar residues" evidence="1">
    <location>
        <begin position="474"/>
        <end position="489"/>
    </location>
</feature>
<feature type="region of interest" description="Disordered" evidence="1">
    <location>
        <begin position="471"/>
        <end position="494"/>
    </location>
</feature>
<feature type="compositionally biased region" description="Polar residues" evidence="1">
    <location>
        <begin position="406"/>
        <end position="421"/>
    </location>
</feature>
<feature type="compositionally biased region" description="Low complexity" evidence="1">
    <location>
        <begin position="521"/>
        <end position="534"/>
    </location>
</feature>
<dbReference type="OrthoDB" id="69928at2759"/>
<evidence type="ECO:0000313" key="2">
    <source>
        <dbReference type="EMBL" id="CCF53566.1"/>
    </source>
</evidence>
<dbReference type="EMBL" id="CAGI01000183">
    <property type="protein sequence ID" value="CCF53566.1"/>
    <property type="molecule type" value="Genomic_DNA"/>
</dbReference>
<evidence type="ECO:0000256" key="1">
    <source>
        <dbReference type="SAM" id="MobiDB-lite"/>
    </source>
</evidence>
<dbReference type="STRING" id="1128400.I2G323"/>
<comment type="caution">
    <text evidence="2">The sequence shown here is derived from an EMBL/GenBank/DDBJ whole genome shotgun (WGS) entry which is preliminary data.</text>
</comment>
<sequence length="590" mass="63757">MLIPNVPDETPQQKAERQARLSQAMGVMFLQDKVEKLERDVSKITYPRSIRQTKSGPAADLNSTNNRNHAAKQQGRPKPRAETSPAFANSTDASTETNQHPTATAKTIRLVDASLLIFSLRSVHNWSRDRSTCVIIPLEAINTLDLLKKGDEPINLAARKATRWLEEKIAVSTHEGDAMLTQPASGIFAQKDFFRATYAQIDKARCVTRASTDSNQIVTHTVTESQRKSAELDPGRAARKDMFCASQAPRYVRELLSVCLYCHQTALPTSDFAVAIAYPPAHLQDKMLEAQSTANDKPSYLVRTDGRATEAWLDAYGIPFQVAPTSKTWMGEKQSSRFRSDITSIPHLGSCQDLAGSKQQASAQQKRRGGSPTPSLSSSTGSFKSELSRLSILGSHKSPRHRQDQRFTNTATRLGSMQSVSPGADGSASATDFAFTINSSDDAEDEINGPIIARPSSAASSHASLVSSLTTSTQDDWSSETSVSRSSHCGTRITRHPPSTDVLHAFTDGYCMSKCETVPTSASSSSLSAPRSISGTLHKTRSGANKMEEYLRRLEASAATSSASEAGLHRPTATSTPTPTTVSGGGSRHG</sequence>
<feature type="compositionally biased region" description="Polar residues" evidence="1">
    <location>
        <begin position="50"/>
        <end position="68"/>
    </location>
</feature>
<proteinExistence type="predicted"/>